<dbReference type="GO" id="GO:0043546">
    <property type="term" value="F:molybdopterin cofactor binding"/>
    <property type="evidence" value="ECO:0007669"/>
    <property type="project" value="UniProtKB-UniRule"/>
</dbReference>
<dbReference type="AlphaFoldDB" id="A0A2U2MVN3"/>
<dbReference type="Proteomes" id="UP000245474">
    <property type="component" value="Unassembled WGS sequence"/>
</dbReference>
<dbReference type="EMBL" id="QFFI01000070">
    <property type="protein sequence ID" value="PWG60917.1"/>
    <property type="molecule type" value="Genomic_DNA"/>
</dbReference>
<dbReference type="GO" id="GO:0030091">
    <property type="term" value="P:protein repair"/>
    <property type="evidence" value="ECO:0007669"/>
    <property type="project" value="UniProtKB-UniRule"/>
</dbReference>
<dbReference type="SUPFAM" id="SSF56524">
    <property type="entry name" value="Oxidoreductase molybdopterin-binding domain"/>
    <property type="match status" value="1"/>
</dbReference>
<evidence type="ECO:0000256" key="1">
    <source>
        <dbReference type="ARBA" id="ARBA00022505"/>
    </source>
</evidence>
<dbReference type="OrthoDB" id="9795587at2"/>
<keyword evidence="8" id="KW-1185">Reference proteome</keyword>
<dbReference type="NCBIfam" id="NF003767">
    <property type="entry name" value="PRK05363.1"/>
    <property type="match status" value="1"/>
</dbReference>
<comment type="catalytic activity">
    <reaction evidence="5">
        <text>L-methionyl-[protein] + a quinone + H2O = L-methionyl-(S)-S-oxide-[protein] + a quinol</text>
        <dbReference type="Rhea" id="RHEA:51292"/>
        <dbReference type="Rhea" id="RHEA-COMP:12313"/>
        <dbReference type="Rhea" id="RHEA-COMP:12315"/>
        <dbReference type="ChEBI" id="CHEBI:15377"/>
        <dbReference type="ChEBI" id="CHEBI:16044"/>
        <dbReference type="ChEBI" id="CHEBI:24646"/>
        <dbReference type="ChEBI" id="CHEBI:44120"/>
        <dbReference type="ChEBI" id="CHEBI:132124"/>
    </reaction>
</comment>
<keyword evidence="1 5" id="KW-0500">Molybdenum</keyword>
<dbReference type="Pfam" id="PF00174">
    <property type="entry name" value="Oxidored_molyb"/>
    <property type="match status" value="1"/>
</dbReference>
<reference evidence="7 8" key="1">
    <citation type="submission" date="2018-05" db="EMBL/GenBank/DDBJ databases">
        <title>Spiribacter halobius sp. nov., a moderately halophilic bacterium isolated from marine solar saltern.</title>
        <authorList>
            <person name="Zheng W.-S."/>
            <person name="Lu D.-C."/>
            <person name="Du Z.-J."/>
        </authorList>
    </citation>
    <scope>NUCLEOTIDE SEQUENCE [LARGE SCALE GENOMIC DNA]</scope>
    <source>
        <strain evidence="7 8">E85</strain>
    </source>
</reference>
<dbReference type="HAMAP" id="MF_01206">
    <property type="entry name" value="MsrP"/>
    <property type="match status" value="1"/>
</dbReference>
<comment type="cofactor">
    <cofactor evidence="5">
        <name>Mo-molybdopterin</name>
        <dbReference type="ChEBI" id="CHEBI:71302"/>
    </cofactor>
    <text evidence="5">Binds 1 Mo-molybdopterin (Mo-MPT) cofactor per subunit.</text>
</comment>
<keyword evidence="2 5" id="KW-0479">Metal-binding</keyword>
<comment type="caution">
    <text evidence="7">The sequence shown here is derived from an EMBL/GenBank/DDBJ whole genome shotgun (WGS) entry which is preliminary data.</text>
</comment>
<name>A0A2U2MVN3_9GAMM</name>
<feature type="domain" description="Oxidoreductase molybdopterin-binding" evidence="6">
    <location>
        <begin position="101"/>
        <end position="263"/>
    </location>
</feature>
<protein>
    <recommendedName>
        <fullName evidence="5">Protein-methionine-sulfoxide reductase catalytic subunit MsrP</fullName>
        <ecNumber evidence="5">1.8.5.-</ecNumber>
    </recommendedName>
</protein>
<dbReference type="PANTHER" id="PTHR43032">
    <property type="entry name" value="PROTEIN-METHIONINE-SULFOXIDE REDUCTASE"/>
    <property type="match status" value="1"/>
</dbReference>
<dbReference type="InterPro" id="IPR022867">
    <property type="entry name" value="MsrP"/>
</dbReference>
<evidence type="ECO:0000259" key="6">
    <source>
        <dbReference type="Pfam" id="PF00174"/>
    </source>
</evidence>
<comment type="catalytic activity">
    <reaction evidence="5">
        <text>L-methionyl-[protein] + a quinone + H2O = L-methionyl-(R)-S-oxide-[protein] + a quinol</text>
        <dbReference type="Rhea" id="RHEA:51296"/>
        <dbReference type="Rhea" id="RHEA-COMP:12313"/>
        <dbReference type="Rhea" id="RHEA-COMP:12314"/>
        <dbReference type="ChEBI" id="CHEBI:15377"/>
        <dbReference type="ChEBI" id="CHEBI:16044"/>
        <dbReference type="ChEBI" id="CHEBI:24646"/>
        <dbReference type="ChEBI" id="CHEBI:45764"/>
        <dbReference type="ChEBI" id="CHEBI:132124"/>
    </reaction>
</comment>
<dbReference type="GO" id="GO:0016672">
    <property type="term" value="F:oxidoreductase activity, acting on a sulfur group of donors, quinone or similar compound as acceptor"/>
    <property type="evidence" value="ECO:0007669"/>
    <property type="project" value="UniProtKB-UniRule"/>
</dbReference>
<sequence length="325" mass="37137">MLIRIPRSWEVKPSEITPESVYRDRRRFLRTSALAAAGSLVAPGFVTAKPMDALEPLGELPDSRFSTDEPANDYDEITSYNNFYEYGTGKSDPMARAPELLQHRPWTVEVTGEAENTGTYDFDDFLRGLTVEERIYRLRCVEAWSMVVPWAGVPLASVLERARPTSRAKYVKFYTLLDPEQMPAQSSSGFSFLASIDWPYTEGLRMDEAMNPLTILATGLYGKEMPSQNGAPIRLVVPWKYGFKSIKSVVRIHLQETEPETTWNLIAPEEYGFYANVNPNVDHPRWSQARERRIGEFFKRDTLMFNGYGEQVADLYAGMDLEKHY</sequence>
<dbReference type="GO" id="GO:0046872">
    <property type="term" value="F:metal ion binding"/>
    <property type="evidence" value="ECO:0007669"/>
    <property type="project" value="UniProtKB-KW"/>
</dbReference>
<dbReference type="Gene3D" id="3.90.420.10">
    <property type="entry name" value="Oxidoreductase, molybdopterin-binding domain"/>
    <property type="match status" value="1"/>
</dbReference>
<evidence type="ECO:0000256" key="4">
    <source>
        <dbReference type="ARBA" id="ARBA00023002"/>
    </source>
</evidence>
<dbReference type="InterPro" id="IPR000572">
    <property type="entry name" value="OxRdtase_Mopterin-bd_dom"/>
</dbReference>
<feature type="binding site" evidence="5">
    <location>
        <position position="229"/>
    </location>
    <ligand>
        <name>Mo-molybdopterin</name>
        <dbReference type="ChEBI" id="CHEBI:71302"/>
    </ligand>
</feature>
<dbReference type="PROSITE" id="PS51318">
    <property type="entry name" value="TAT"/>
    <property type="match status" value="1"/>
</dbReference>
<feature type="binding site" evidence="5">
    <location>
        <position position="234"/>
    </location>
    <ligand>
        <name>Mo-molybdopterin</name>
        <dbReference type="ChEBI" id="CHEBI:71302"/>
    </ligand>
</feature>
<keyword evidence="4 5" id="KW-0560">Oxidoreductase</keyword>
<comment type="function">
    <text evidence="5">Part of the MsrPQ system that repairs oxidized periplasmic proteins containing methionine sulfoxide residues (Met-O), using respiratory chain electrons. Thus protects these proteins from oxidative-stress damage caused by reactive species of oxygen and chlorine generated by the host defense mechanisms. MsrPQ is essential for the maintenance of envelope integrity under bleach stress, rescuing a wide series of structurally unrelated periplasmic proteins from methionine oxidation. The catalytic subunit MsrP is non-stereospecific, being able to reduce both (R-) and (S-) diastereoisomers of methionine sulfoxide.</text>
</comment>
<evidence type="ECO:0000313" key="7">
    <source>
        <dbReference type="EMBL" id="PWG60917.1"/>
    </source>
</evidence>
<proteinExistence type="inferred from homology"/>
<feature type="binding site" evidence="5">
    <location>
        <position position="175"/>
    </location>
    <ligand>
        <name>Mo-molybdopterin</name>
        <dbReference type="ChEBI" id="CHEBI:71302"/>
    </ligand>
</feature>
<feature type="binding site" evidence="5">
    <location>
        <position position="140"/>
    </location>
    <ligand>
        <name>Mo-molybdopterin</name>
        <dbReference type="ChEBI" id="CHEBI:71302"/>
    </ligand>
    <ligandPart>
        <name>Mo</name>
        <dbReference type="ChEBI" id="CHEBI:28685"/>
    </ligandPart>
</feature>
<dbReference type="EC" id="1.8.5.-" evidence="5"/>
<evidence type="ECO:0000256" key="5">
    <source>
        <dbReference type="HAMAP-Rule" id="MF_01206"/>
    </source>
</evidence>
<dbReference type="InterPro" id="IPR006311">
    <property type="entry name" value="TAT_signal"/>
</dbReference>
<dbReference type="InterPro" id="IPR036374">
    <property type="entry name" value="OxRdtase_Mopterin-bd_sf"/>
</dbReference>
<evidence type="ECO:0000256" key="2">
    <source>
        <dbReference type="ARBA" id="ARBA00022723"/>
    </source>
</evidence>
<dbReference type="RefSeq" id="WP_109680416.1">
    <property type="nucleotide sequence ID" value="NZ_CP086615.1"/>
</dbReference>
<comment type="subunit">
    <text evidence="5">Heterodimer of a catalytic subunit (MsrP) and a heme-binding subunit (MsrQ).</text>
</comment>
<organism evidence="7 8">
    <name type="scientific">Sediminicurvatus halobius</name>
    <dbReference type="NCBI Taxonomy" id="2182432"/>
    <lineage>
        <taxon>Bacteria</taxon>
        <taxon>Pseudomonadati</taxon>
        <taxon>Pseudomonadota</taxon>
        <taxon>Gammaproteobacteria</taxon>
        <taxon>Chromatiales</taxon>
        <taxon>Ectothiorhodospiraceae</taxon>
        <taxon>Sediminicurvatus</taxon>
    </lineage>
</organism>
<comment type="similarity">
    <text evidence="5">Belongs to the MsrP family.</text>
</comment>
<dbReference type="PANTHER" id="PTHR43032:SF3">
    <property type="entry name" value="PROTEIN-METHIONINE-SULFOXIDE REDUCTASE CATALYTIC SUBUNIT MSRP"/>
    <property type="match status" value="1"/>
</dbReference>
<feature type="binding site" evidence="5">
    <location>
        <begin position="245"/>
        <end position="247"/>
    </location>
    <ligand>
        <name>Mo-molybdopterin</name>
        <dbReference type="ChEBI" id="CHEBI:71302"/>
    </ligand>
</feature>
<feature type="binding site" evidence="5">
    <location>
        <begin position="84"/>
        <end position="85"/>
    </location>
    <ligand>
        <name>Mo-molybdopterin</name>
        <dbReference type="ChEBI" id="CHEBI:71302"/>
    </ligand>
</feature>
<feature type="binding site" evidence="5">
    <location>
        <position position="81"/>
    </location>
    <ligand>
        <name>Mo-molybdopterin</name>
        <dbReference type="ChEBI" id="CHEBI:71302"/>
    </ligand>
</feature>
<comment type="PTM">
    <text evidence="5">Predicted to be exported by the Tat system. The position of the signal peptide cleavage has not been experimentally proven.</text>
</comment>
<evidence type="ECO:0000313" key="8">
    <source>
        <dbReference type="Proteomes" id="UP000245474"/>
    </source>
</evidence>
<accession>A0A2U2MVN3</accession>
<gene>
    <name evidence="5" type="primary">msrP</name>
    <name evidence="7" type="ORF">DEM34_19155</name>
</gene>
<evidence type="ECO:0000256" key="3">
    <source>
        <dbReference type="ARBA" id="ARBA00022729"/>
    </source>
</evidence>
<keyword evidence="3 5" id="KW-0732">Signal</keyword>